<reference evidence="1" key="2">
    <citation type="journal article" date="2015" name="Data Brief">
        <title>Shoot transcriptome of the giant reed, Arundo donax.</title>
        <authorList>
            <person name="Barrero R.A."/>
            <person name="Guerrero F.D."/>
            <person name="Moolhuijzen P."/>
            <person name="Goolsby J.A."/>
            <person name="Tidwell J."/>
            <person name="Bellgard S.E."/>
            <person name="Bellgard M.I."/>
        </authorList>
    </citation>
    <scope>NUCLEOTIDE SEQUENCE</scope>
    <source>
        <tissue evidence="1">Shoot tissue taken approximately 20 cm above the soil surface</tissue>
    </source>
</reference>
<reference evidence="1" key="1">
    <citation type="submission" date="2014-09" db="EMBL/GenBank/DDBJ databases">
        <authorList>
            <person name="Magalhaes I.L.F."/>
            <person name="Oliveira U."/>
            <person name="Santos F.R."/>
            <person name="Vidigal T.H.D.A."/>
            <person name="Brescovit A.D."/>
            <person name="Santos A.J."/>
        </authorList>
    </citation>
    <scope>NUCLEOTIDE SEQUENCE</scope>
    <source>
        <tissue evidence="1">Shoot tissue taken approximately 20 cm above the soil surface</tissue>
    </source>
</reference>
<accession>A0A0A9BGK6</accession>
<dbReference type="EMBL" id="GBRH01235424">
    <property type="protein sequence ID" value="JAD62471.1"/>
    <property type="molecule type" value="Transcribed_RNA"/>
</dbReference>
<protein>
    <submittedName>
        <fullName evidence="1">Uncharacterized protein</fullName>
    </submittedName>
</protein>
<evidence type="ECO:0000313" key="1">
    <source>
        <dbReference type="EMBL" id="JAD62471.1"/>
    </source>
</evidence>
<name>A0A0A9BGK6_ARUDO</name>
<organism evidence="1">
    <name type="scientific">Arundo donax</name>
    <name type="common">Giant reed</name>
    <name type="synonym">Donax arundinaceus</name>
    <dbReference type="NCBI Taxonomy" id="35708"/>
    <lineage>
        <taxon>Eukaryota</taxon>
        <taxon>Viridiplantae</taxon>
        <taxon>Streptophyta</taxon>
        <taxon>Embryophyta</taxon>
        <taxon>Tracheophyta</taxon>
        <taxon>Spermatophyta</taxon>
        <taxon>Magnoliopsida</taxon>
        <taxon>Liliopsida</taxon>
        <taxon>Poales</taxon>
        <taxon>Poaceae</taxon>
        <taxon>PACMAD clade</taxon>
        <taxon>Arundinoideae</taxon>
        <taxon>Arundineae</taxon>
        <taxon>Arundo</taxon>
    </lineage>
</organism>
<sequence>MKLKFTINKFRMVIMKVKINITSQVNNKNPRVDYFVQYQNDLHHQEQASVPC</sequence>
<proteinExistence type="predicted"/>
<dbReference type="AlphaFoldDB" id="A0A0A9BGK6"/>